<evidence type="ECO:0000313" key="3">
    <source>
        <dbReference type="EMBL" id="GAA1769131.1"/>
    </source>
</evidence>
<evidence type="ECO:0008006" key="5">
    <source>
        <dbReference type="Google" id="ProtNLM"/>
    </source>
</evidence>
<dbReference type="EMBL" id="BAAAPN010000059">
    <property type="protein sequence ID" value="GAA1769131.1"/>
    <property type="molecule type" value="Genomic_DNA"/>
</dbReference>
<gene>
    <name evidence="3" type="ORF">GCM10009810_29520</name>
</gene>
<feature type="chain" id="PRO_5045471906" description="Lipoprotein" evidence="2">
    <location>
        <begin position="24"/>
        <end position="211"/>
    </location>
</feature>
<accession>A0ABP4X323</accession>
<feature type="region of interest" description="Disordered" evidence="1">
    <location>
        <begin position="24"/>
        <end position="73"/>
    </location>
</feature>
<keyword evidence="4" id="KW-1185">Reference proteome</keyword>
<protein>
    <recommendedName>
        <fullName evidence="5">Lipoprotein</fullName>
    </recommendedName>
</protein>
<dbReference type="Proteomes" id="UP001501475">
    <property type="component" value="Unassembled WGS sequence"/>
</dbReference>
<keyword evidence="2" id="KW-0732">Signal</keyword>
<evidence type="ECO:0000313" key="4">
    <source>
        <dbReference type="Proteomes" id="UP001501475"/>
    </source>
</evidence>
<reference evidence="4" key="1">
    <citation type="journal article" date="2019" name="Int. J. Syst. Evol. Microbiol.">
        <title>The Global Catalogue of Microorganisms (GCM) 10K type strain sequencing project: providing services to taxonomists for standard genome sequencing and annotation.</title>
        <authorList>
            <consortium name="The Broad Institute Genomics Platform"/>
            <consortium name="The Broad Institute Genome Sequencing Center for Infectious Disease"/>
            <person name="Wu L."/>
            <person name="Ma J."/>
        </authorList>
    </citation>
    <scope>NUCLEOTIDE SEQUENCE [LARGE SCALE GENOMIC DNA]</scope>
    <source>
        <strain evidence="4">JCM 15591</strain>
    </source>
</reference>
<feature type="signal peptide" evidence="2">
    <location>
        <begin position="1"/>
        <end position="23"/>
    </location>
</feature>
<comment type="caution">
    <text evidence="3">The sequence shown here is derived from an EMBL/GenBank/DDBJ whole genome shotgun (WGS) entry which is preliminary data.</text>
</comment>
<evidence type="ECO:0000256" key="2">
    <source>
        <dbReference type="SAM" id="SignalP"/>
    </source>
</evidence>
<proteinExistence type="predicted"/>
<dbReference type="RefSeq" id="WP_344067577.1">
    <property type="nucleotide sequence ID" value="NZ_BAAAPN010000059.1"/>
</dbReference>
<feature type="compositionally biased region" description="Polar residues" evidence="1">
    <location>
        <begin position="25"/>
        <end position="41"/>
    </location>
</feature>
<sequence length="211" mass="21919">MKGTMVTAVAALVALALTGCVRVDTTPQDGTAPPRTSSTAVPSDSTGSSTSGSSTPSSPGASSTSKPRLPVVDLTPETGQTYLAAFPASGMMSPPKVLGPWIEQWHLDGTKLTYREIICTGTAVRTATGTLEDGPDGKVVRWIDNGEGEADDPWIGNAETETTSLKITDSDVRAPLHEKAVSDTDGQTRAFVRHCKDAGEEVADFLGVGSK</sequence>
<feature type="compositionally biased region" description="Low complexity" evidence="1">
    <location>
        <begin position="42"/>
        <end position="65"/>
    </location>
</feature>
<name>A0ABP4X323_9MICO</name>
<evidence type="ECO:0000256" key="1">
    <source>
        <dbReference type="SAM" id="MobiDB-lite"/>
    </source>
</evidence>
<dbReference type="PROSITE" id="PS51257">
    <property type="entry name" value="PROKAR_LIPOPROTEIN"/>
    <property type="match status" value="1"/>
</dbReference>
<organism evidence="3 4">
    <name type="scientific">Nostocoides vanveenii</name>
    <dbReference type="NCBI Taxonomy" id="330835"/>
    <lineage>
        <taxon>Bacteria</taxon>
        <taxon>Bacillati</taxon>
        <taxon>Actinomycetota</taxon>
        <taxon>Actinomycetes</taxon>
        <taxon>Micrococcales</taxon>
        <taxon>Intrasporangiaceae</taxon>
        <taxon>Nostocoides</taxon>
    </lineage>
</organism>